<reference evidence="2 3" key="1">
    <citation type="submission" date="2019-12" db="EMBL/GenBank/DDBJ databases">
        <title>Multi-Generational Helicobacter saguini Isolates.</title>
        <authorList>
            <person name="Mannion A."/>
            <person name="Shen Z."/>
            <person name="Fox J.G."/>
        </authorList>
    </citation>
    <scope>NUCLEOTIDE SEQUENCE [LARGE SCALE GENOMIC DNA]</scope>
    <source>
        <strain evidence="3">16-048 (F4)</strain>
    </source>
</reference>
<dbReference type="AlphaFoldDB" id="A0A6L7D904"/>
<protein>
    <submittedName>
        <fullName evidence="2">Uncharacterized protein</fullName>
    </submittedName>
</protein>
<comment type="caution">
    <text evidence="2">The sequence shown here is derived from an EMBL/GenBank/DDBJ whole genome shotgun (WGS) entry which is preliminary data.</text>
</comment>
<sequence>MQKTYKNFVFLALIVPCVALVTLFILLYLYDSLQLFHKPFLRDETFFHDLRSQNPGIIKNYDFNSVILGTSMLENTLPKDANKILQNLDSVISDNGGGGVIHTRNII</sequence>
<gene>
    <name evidence="2" type="ORF">DCO61_06345</name>
</gene>
<dbReference type="RefSeq" id="WP_118962160.1">
    <property type="nucleotide sequence ID" value="NZ_QBIU01000001.1"/>
</dbReference>
<dbReference type="EMBL" id="QBIU01000001">
    <property type="protein sequence ID" value="MWV69631.1"/>
    <property type="molecule type" value="Genomic_DNA"/>
</dbReference>
<evidence type="ECO:0000256" key="1">
    <source>
        <dbReference type="SAM" id="Phobius"/>
    </source>
</evidence>
<keyword evidence="1" id="KW-1133">Transmembrane helix</keyword>
<accession>A0A6L7D904</accession>
<name>A0A6L7D904_9HELI</name>
<evidence type="ECO:0000313" key="2">
    <source>
        <dbReference type="EMBL" id="MWV69631.1"/>
    </source>
</evidence>
<evidence type="ECO:0000313" key="3">
    <source>
        <dbReference type="Proteomes" id="UP000477070"/>
    </source>
</evidence>
<organism evidence="2 3">
    <name type="scientific">Helicobacter saguini</name>
    <dbReference type="NCBI Taxonomy" id="1548018"/>
    <lineage>
        <taxon>Bacteria</taxon>
        <taxon>Pseudomonadati</taxon>
        <taxon>Campylobacterota</taxon>
        <taxon>Epsilonproteobacteria</taxon>
        <taxon>Campylobacterales</taxon>
        <taxon>Helicobacteraceae</taxon>
        <taxon>Helicobacter</taxon>
    </lineage>
</organism>
<proteinExistence type="predicted"/>
<dbReference type="Proteomes" id="UP000477070">
    <property type="component" value="Unassembled WGS sequence"/>
</dbReference>
<keyword evidence="1" id="KW-0812">Transmembrane</keyword>
<keyword evidence="1" id="KW-0472">Membrane</keyword>
<feature type="transmembrane region" description="Helical" evidence="1">
    <location>
        <begin position="7"/>
        <end position="30"/>
    </location>
</feature>